<feature type="coiled-coil region" evidence="1">
    <location>
        <begin position="29"/>
        <end position="90"/>
    </location>
</feature>
<accession>A0A7E4VDQ2</accession>
<keyword evidence="2" id="KW-1185">Reference proteome</keyword>
<dbReference type="WBParaSite" id="Pan_g19618.t1">
    <property type="protein sequence ID" value="Pan_g19618.t1"/>
    <property type="gene ID" value="Pan_g19618"/>
</dbReference>
<dbReference type="Proteomes" id="UP000492821">
    <property type="component" value="Unassembled WGS sequence"/>
</dbReference>
<organism evidence="2 3">
    <name type="scientific">Panagrellus redivivus</name>
    <name type="common">Microworm</name>
    <dbReference type="NCBI Taxonomy" id="6233"/>
    <lineage>
        <taxon>Eukaryota</taxon>
        <taxon>Metazoa</taxon>
        <taxon>Ecdysozoa</taxon>
        <taxon>Nematoda</taxon>
        <taxon>Chromadorea</taxon>
        <taxon>Rhabditida</taxon>
        <taxon>Tylenchina</taxon>
        <taxon>Panagrolaimomorpha</taxon>
        <taxon>Panagrolaimoidea</taxon>
        <taxon>Panagrolaimidae</taxon>
        <taxon>Panagrellus</taxon>
    </lineage>
</organism>
<sequence length="285" mass="32547">MSSSTPDVPDGAPSRLELVDLVQMQDAIIDELSTKLESLMTESDGDNEETASASLLMEMRDKLFESVTIMEELQRKNSTLSSQLQKLQDNSNTTPSMTCIELHSLLEKERDYASGLRKRLIELETREQQQLARIDDLQFQLSESQQAVHQANNESQNKINQLLAELSERQRRFDEITASAASMETRCAHLEENCNIRVNLAEEHCDQLRGEVSRLMKSKNFLTERVVDLTDELARCRMKLSETPLSVLTTPDEYQIIVDEQKRVIDSLADENTTLKEQLNTLLNR</sequence>
<name>A0A7E4VDQ2_PANRE</name>
<feature type="coiled-coil region" evidence="1">
    <location>
        <begin position="134"/>
        <end position="172"/>
    </location>
</feature>
<keyword evidence="1" id="KW-0175">Coiled coil</keyword>
<protein>
    <submittedName>
        <fullName evidence="3">HOOK domain-containing protein</fullName>
    </submittedName>
</protein>
<feature type="coiled-coil region" evidence="1">
    <location>
        <begin position="258"/>
        <end position="285"/>
    </location>
</feature>
<evidence type="ECO:0000313" key="3">
    <source>
        <dbReference type="WBParaSite" id="Pan_g19618.t1"/>
    </source>
</evidence>
<dbReference type="AlphaFoldDB" id="A0A7E4VDQ2"/>
<evidence type="ECO:0000313" key="2">
    <source>
        <dbReference type="Proteomes" id="UP000492821"/>
    </source>
</evidence>
<reference evidence="2" key="1">
    <citation type="journal article" date="2013" name="Genetics">
        <title>The draft genome and transcriptome of Panagrellus redivivus are shaped by the harsh demands of a free-living lifestyle.</title>
        <authorList>
            <person name="Srinivasan J."/>
            <person name="Dillman A.R."/>
            <person name="Macchietto M.G."/>
            <person name="Heikkinen L."/>
            <person name="Lakso M."/>
            <person name="Fracchia K.M."/>
            <person name="Antoshechkin I."/>
            <person name="Mortazavi A."/>
            <person name="Wong G."/>
            <person name="Sternberg P.W."/>
        </authorList>
    </citation>
    <scope>NUCLEOTIDE SEQUENCE [LARGE SCALE GENOMIC DNA]</scope>
    <source>
        <strain evidence="2">MT8872</strain>
    </source>
</reference>
<reference evidence="3" key="2">
    <citation type="submission" date="2020-10" db="UniProtKB">
        <authorList>
            <consortium name="WormBaseParasite"/>
        </authorList>
    </citation>
    <scope>IDENTIFICATION</scope>
</reference>
<proteinExistence type="predicted"/>
<evidence type="ECO:0000256" key="1">
    <source>
        <dbReference type="SAM" id="Coils"/>
    </source>
</evidence>